<dbReference type="AlphaFoldDB" id="A0AAV7UZZ6"/>
<gene>
    <name evidence="1" type="ORF">NDU88_003976</name>
</gene>
<keyword evidence="2" id="KW-1185">Reference proteome</keyword>
<proteinExistence type="predicted"/>
<name>A0AAV7UZZ6_PLEWA</name>
<protein>
    <submittedName>
        <fullName evidence="1">Uncharacterized protein</fullName>
    </submittedName>
</protein>
<evidence type="ECO:0000313" key="1">
    <source>
        <dbReference type="EMBL" id="KAJ1194690.1"/>
    </source>
</evidence>
<comment type="caution">
    <text evidence="1">The sequence shown here is derived from an EMBL/GenBank/DDBJ whole genome shotgun (WGS) entry which is preliminary data.</text>
</comment>
<sequence length="172" mass="18069">MDPSALLNATFSIFKRAMALAGAPMGPMEPLAFNLGVLPVPYKQAPFLPFMPTAPTSSEMTAPLVPGKSHLALSHSTEGDIPGSGFTGTAKDIFNGFLVPASVGRHSTPARRITRPAVVCAGILDVPAPLRLGPRRQSAPRARVSALPAALLGRCLRRARPQATRPPVPRGH</sequence>
<reference evidence="1" key="1">
    <citation type="journal article" date="2022" name="bioRxiv">
        <title>Sequencing and chromosome-scale assembly of the giantPleurodeles waltlgenome.</title>
        <authorList>
            <person name="Brown T."/>
            <person name="Elewa A."/>
            <person name="Iarovenko S."/>
            <person name="Subramanian E."/>
            <person name="Araus A.J."/>
            <person name="Petzold A."/>
            <person name="Susuki M."/>
            <person name="Suzuki K.-i.T."/>
            <person name="Hayashi T."/>
            <person name="Toyoda A."/>
            <person name="Oliveira C."/>
            <person name="Osipova E."/>
            <person name="Leigh N.D."/>
            <person name="Simon A."/>
            <person name="Yun M.H."/>
        </authorList>
    </citation>
    <scope>NUCLEOTIDE SEQUENCE</scope>
    <source>
        <strain evidence="1">20211129_DDA</strain>
        <tissue evidence="1">Liver</tissue>
    </source>
</reference>
<dbReference type="Proteomes" id="UP001066276">
    <property type="component" value="Chromosome 2_2"/>
</dbReference>
<evidence type="ECO:0000313" key="2">
    <source>
        <dbReference type="Proteomes" id="UP001066276"/>
    </source>
</evidence>
<organism evidence="1 2">
    <name type="scientific">Pleurodeles waltl</name>
    <name type="common">Iberian ribbed newt</name>
    <dbReference type="NCBI Taxonomy" id="8319"/>
    <lineage>
        <taxon>Eukaryota</taxon>
        <taxon>Metazoa</taxon>
        <taxon>Chordata</taxon>
        <taxon>Craniata</taxon>
        <taxon>Vertebrata</taxon>
        <taxon>Euteleostomi</taxon>
        <taxon>Amphibia</taxon>
        <taxon>Batrachia</taxon>
        <taxon>Caudata</taxon>
        <taxon>Salamandroidea</taxon>
        <taxon>Salamandridae</taxon>
        <taxon>Pleurodelinae</taxon>
        <taxon>Pleurodeles</taxon>
    </lineage>
</organism>
<accession>A0AAV7UZZ6</accession>
<dbReference type="EMBL" id="JANPWB010000004">
    <property type="protein sequence ID" value="KAJ1194690.1"/>
    <property type="molecule type" value="Genomic_DNA"/>
</dbReference>